<keyword evidence="2" id="KW-1185">Reference proteome</keyword>
<organism evidence="1 2">
    <name type="scientific">Colletotrichum truncatum</name>
    <name type="common">Anthracnose fungus</name>
    <name type="synonym">Colletotrichum capsici</name>
    <dbReference type="NCBI Taxonomy" id="5467"/>
    <lineage>
        <taxon>Eukaryota</taxon>
        <taxon>Fungi</taxon>
        <taxon>Dikarya</taxon>
        <taxon>Ascomycota</taxon>
        <taxon>Pezizomycotina</taxon>
        <taxon>Sordariomycetes</taxon>
        <taxon>Hypocreomycetidae</taxon>
        <taxon>Glomerellales</taxon>
        <taxon>Glomerellaceae</taxon>
        <taxon>Colletotrichum</taxon>
        <taxon>Colletotrichum truncatum species complex</taxon>
    </lineage>
</organism>
<name>A0ACC3YTC7_COLTU</name>
<dbReference type="Proteomes" id="UP000805649">
    <property type="component" value="Unassembled WGS sequence"/>
</dbReference>
<gene>
    <name evidence="1" type="ORF">CTRU02_209732</name>
</gene>
<evidence type="ECO:0000313" key="1">
    <source>
        <dbReference type="EMBL" id="KAL0935141.1"/>
    </source>
</evidence>
<protein>
    <submittedName>
        <fullName evidence="1">Uncharacterized protein</fullName>
    </submittedName>
</protein>
<evidence type="ECO:0000313" key="2">
    <source>
        <dbReference type="Proteomes" id="UP000805649"/>
    </source>
</evidence>
<reference evidence="1 2" key="1">
    <citation type="journal article" date="2020" name="Phytopathology">
        <title>Genome Sequence Resources of Colletotrichum truncatum, C. plurivorum, C. musicola, and C. sojae: Four Species Pathogenic to Soybean (Glycine max).</title>
        <authorList>
            <person name="Rogerio F."/>
            <person name="Boufleur T.R."/>
            <person name="Ciampi-Guillardi M."/>
            <person name="Sukno S.A."/>
            <person name="Thon M.R."/>
            <person name="Massola Junior N.S."/>
            <person name="Baroncelli R."/>
        </authorList>
    </citation>
    <scope>NUCLEOTIDE SEQUENCE [LARGE SCALE GENOMIC DNA]</scope>
    <source>
        <strain evidence="1 2">CMES1059</strain>
    </source>
</reference>
<sequence>MDGETLVELHDNWDAALVVNDSKIRKKFHISSQILSAASPYFKRLLTSDFSEGLDVQRGLRPEIILEGDSPDAMEIVLSILHYRFHNDWFALGARDIALVARCCDKYDCTEALRMWISHWLKTQWFCETKDFGYMLVAYSALRKHQLLVRMAKTAIFQLPVDFDFNQWTQDEVIADLPAEIVDHISSRINQVSHRLYNSLTKKITDLSTYDVICRMHRARCSSCLSLIDTKRQAICKTPACAPGKGKTSPAMLQMFCTQEHRVGEFLQILNKNSLLPINEAFEGSTIAMLDSQLGRVQQTVVHPCALQHNCPLRKALDDLEAEYTAAMQLAREDLRLDPETNVEAD</sequence>
<comment type="caution">
    <text evidence="1">The sequence shown here is derived from an EMBL/GenBank/DDBJ whole genome shotgun (WGS) entry which is preliminary data.</text>
</comment>
<dbReference type="EMBL" id="VUJX02000006">
    <property type="protein sequence ID" value="KAL0935141.1"/>
    <property type="molecule type" value="Genomic_DNA"/>
</dbReference>
<accession>A0ACC3YTC7</accession>
<proteinExistence type="predicted"/>